<dbReference type="Proteomes" id="UP001174694">
    <property type="component" value="Unassembled WGS sequence"/>
</dbReference>
<evidence type="ECO:0000313" key="4">
    <source>
        <dbReference type="Proteomes" id="UP001174694"/>
    </source>
</evidence>
<dbReference type="AlphaFoldDB" id="A0AA38S297"/>
<keyword evidence="1" id="KW-0732">Signal</keyword>
<dbReference type="EMBL" id="JANBVO010000014">
    <property type="protein sequence ID" value="KAJ9145351.1"/>
    <property type="molecule type" value="Genomic_DNA"/>
</dbReference>
<organism evidence="3 4">
    <name type="scientific">Pleurostoma richardsiae</name>
    <dbReference type="NCBI Taxonomy" id="41990"/>
    <lineage>
        <taxon>Eukaryota</taxon>
        <taxon>Fungi</taxon>
        <taxon>Dikarya</taxon>
        <taxon>Ascomycota</taxon>
        <taxon>Pezizomycotina</taxon>
        <taxon>Sordariomycetes</taxon>
        <taxon>Sordariomycetidae</taxon>
        <taxon>Calosphaeriales</taxon>
        <taxon>Pleurostomataceae</taxon>
        <taxon>Pleurostoma</taxon>
    </lineage>
</organism>
<comment type="caution">
    <text evidence="3">The sequence shown here is derived from an EMBL/GenBank/DDBJ whole genome shotgun (WGS) entry which is preliminary data.</text>
</comment>
<evidence type="ECO:0000256" key="1">
    <source>
        <dbReference type="SAM" id="SignalP"/>
    </source>
</evidence>
<evidence type="ECO:0000259" key="2">
    <source>
        <dbReference type="PROSITE" id="PS51212"/>
    </source>
</evidence>
<dbReference type="PROSITE" id="PS51212">
    <property type="entry name" value="WSC"/>
    <property type="match status" value="1"/>
</dbReference>
<reference evidence="3" key="1">
    <citation type="submission" date="2022-07" db="EMBL/GenBank/DDBJ databases">
        <title>Fungi with potential for degradation of polypropylene.</title>
        <authorList>
            <person name="Gostincar C."/>
        </authorList>
    </citation>
    <scope>NUCLEOTIDE SEQUENCE</scope>
    <source>
        <strain evidence="3">EXF-13308</strain>
    </source>
</reference>
<name>A0AA38S297_9PEZI</name>
<protein>
    <recommendedName>
        <fullName evidence="2">WSC domain-containing protein</fullName>
    </recommendedName>
</protein>
<gene>
    <name evidence="3" type="ORF">NKR23_g5388</name>
</gene>
<sequence>MASTLKLAAASVALFAAAASALDYEGCVALDSADFARTETFLVNSPDACWGYCELRGYPWAAVSGQTCACAAAEPDITRTYANVDNEDCYIRCGLALDEYCGGVDNTTSTPIYGLYYQPVQDFTSSTSSAPSFLSDALSTTSFIAGAPTISSVGIELSASTSIAGAAEPSATEAAGAEAAGETGFPFPFPHHPPFTPPPFPGALDIPATSSSVLADPVPTTLSTSCYPDHLPSYTVTIYSTAISIFSTCPICPGMHTTLTVPVGTTCIPPALFTSHIHHTHVHTCPDGALTTETSTECSTIPYNPYESTVSTSCDETATHSFLVPVNTPKPTPPASCQFGNCTYETGGGHGGGHGGSISKPAPTHPIVTAGAAALKEEGSATALIVLGAFIFGGILLL</sequence>
<accession>A0AA38S297</accession>
<feature type="signal peptide" evidence="1">
    <location>
        <begin position="1"/>
        <end position="21"/>
    </location>
</feature>
<evidence type="ECO:0000313" key="3">
    <source>
        <dbReference type="EMBL" id="KAJ9145351.1"/>
    </source>
</evidence>
<proteinExistence type="predicted"/>
<keyword evidence="4" id="KW-1185">Reference proteome</keyword>
<dbReference type="InterPro" id="IPR002889">
    <property type="entry name" value="WSC_carb-bd"/>
</dbReference>
<feature type="chain" id="PRO_5041431564" description="WSC domain-containing protein" evidence="1">
    <location>
        <begin position="22"/>
        <end position="398"/>
    </location>
</feature>
<feature type="domain" description="WSC" evidence="2">
    <location>
        <begin position="21"/>
        <end position="114"/>
    </location>
</feature>